<organism evidence="2 3">
    <name type="scientific">Crocosphaera chwakensis CCY0110</name>
    <dbReference type="NCBI Taxonomy" id="391612"/>
    <lineage>
        <taxon>Bacteria</taxon>
        <taxon>Bacillati</taxon>
        <taxon>Cyanobacteriota</taxon>
        <taxon>Cyanophyceae</taxon>
        <taxon>Oscillatoriophycideae</taxon>
        <taxon>Chroococcales</taxon>
        <taxon>Aphanothecaceae</taxon>
        <taxon>Crocosphaera</taxon>
        <taxon>Crocosphaera chwakensis</taxon>
    </lineage>
</organism>
<dbReference type="Pfam" id="PF22727">
    <property type="entry name" value="NCH2"/>
    <property type="match status" value="1"/>
</dbReference>
<evidence type="ECO:0000313" key="2">
    <source>
        <dbReference type="EMBL" id="EAZ88183.1"/>
    </source>
</evidence>
<sequence length="765" mass="89037">MSNRSLSATSEGIEAAKKVLASKGWTQEHLAGEVGLSSRQSIWKFLSGRPVSRPIFKEICFKLNLDWENIADLPDKVVKLSNSQGTTYSLQVSELVSVMRSQIQDAIITQCNALQSSFELTQPPLEKIYTRTSFYLEPSYQRWLEVSDLENSLANVDSFRLSRSHSNTVLDSALIAKQDKLVILGKPGAGKTTFLQHLALQCSQGKYRKDLIPCFIQLRTEWEQKDEEVLNLQEYLIGYGKNYGLSHQQINYLLEAGKFILLLDGLDEVPQQYREIICKTIQTFSQEFYKNSLIITSRNSAQQFHFRGFNYVEVADLDYNKIKEFVEKWFIATSKNRTEGKKKAQQFLETLNNPENESIRELAVTPILLNLLCSVFKERASFPRQRSKLYEAGLDLLLQRWDKSRGIERDDFYHDLSLIDKRKLLSIIAAKTFLKNRYFFEGREVQEIIEDYLRNDCNFKEDAETLWLTSEAVLKSIEIQHGILVERAKDIYSFSHLTFQEYFTARHIIANEHQSLENQLTDLAAKIMDDSWKEVISLTLSMSPKADFLLLQLKESINHCAKKDIKLQNYLKLLNEKVESMNLSYKKSAVRAFYFTLFNHRDFNLALSLEPQFAYQNKLNKEIQLDSILVRAFIDSLNLTQHPNTKQFLSLCLSLEIEQKFKLNSDFLESFSNLKKQLPDPKKGKEHSLDWWKTQGQEWVKNFRSLLIEHRKICYNWTLNKQEKDLWNRFYNSNVFLVKCLKENGNISSQVKEEIESSLLLPETP</sequence>
<dbReference type="InterPro" id="IPR001387">
    <property type="entry name" value="Cro/C1-type_HTH"/>
</dbReference>
<keyword evidence="3" id="KW-1185">Reference proteome</keyword>
<evidence type="ECO:0000259" key="1">
    <source>
        <dbReference type="PROSITE" id="PS50837"/>
    </source>
</evidence>
<dbReference type="CDD" id="cd00093">
    <property type="entry name" value="HTH_XRE"/>
    <property type="match status" value="1"/>
</dbReference>
<comment type="caution">
    <text evidence="2">The sequence shown here is derived from an EMBL/GenBank/DDBJ whole genome shotgun (WGS) entry which is preliminary data.</text>
</comment>
<dbReference type="PROSITE" id="PS50837">
    <property type="entry name" value="NACHT"/>
    <property type="match status" value="1"/>
</dbReference>
<gene>
    <name evidence="2" type="ORF">CY0110_28654</name>
</gene>
<dbReference type="SUPFAM" id="SSF52540">
    <property type="entry name" value="P-loop containing nucleoside triphosphate hydrolases"/>
    <property type="match status" value="1"/>
</dbReference>
<feature type="domain" description="NACHT" evidence="1">
    <location>
        <begin position="179"/>
        <end position="301"/>
    </location>
</feature>
<dbReference type="InterPro" id="IPR007111">
    <property type="entry name" value="NACHT_NTPase"/>
</dbReference>
<name>A3IZC6_9CHRO</name>
<evidence type="ECO:0000313" key="3">
    <source>
        <dbReference type="Proteomes" id="UP000003781"/>
    </source>
</evidence>
<dbReference type="InterPro" id="IPR054501">
    <property type="entry name" value="NCH2"/>
</dbReference>
<dbReference type="PANTHER" id="PTHR46844:SF1">
    <property type="entry name" value="SLR5058 PROTEIN"/>
    <property type="match status" value="1"/>
</dbReference>
<dbReference type="Proteomes" id="UP000003781">
    <property type="component" value="Unassembled WGS sequence"/>
</dbReference>
<dbReference type="Gene3D" id="3.40.50.300">
    <property type="entry name" value="P-loop containing nucleotide triphosphate hydrolases"/>
    <property type="match status" value="1"/>
</dbReference>
<dbReference type="PANTHER" id="PTHR46844">
    <property type="entry name" value="SLR5058 PROTEIN"/>
    <property type="match status" value="1"/>
</dbReference>
<reference evidence="2 3" key="1">
    <citation type="submission" date="2007-03" db="EMBL/GenBank/DDBJ databases">
        <authorList>
            <person name="Stal L."/>
            <person name="Ferriera S."/>
            <person name="Johnson J."/>
            <person name="Kravitz S."/>
            <person name="Beeson K."/>
            <person name="Sutton G."/>
            <person name="Rogers Y.-H."/>
            <person name="Friedman R."/>
            <person name="Frazier M."/>
            <person name="Venter J.C."/>
        </authorList>
    </citation>
    <scope>NUCLEOTIDE SEQUENCE [LARGE SCALE GENOMIC DNA]</scope>
    <source>
        <strain evidence="2 3">CCY0110</strain>
    </source>
</reference>
<accession>A3IZC6</accession>
<dbReference type="eggNOG" id="COG5635">
    <property type="taxonomic scope" value="Bacteria"/>
</dbReference>
<dbReference type="EMBL" id="AAXW01000100">
    <property type="protein sequence ID" value="EAZ88183.1"/>
    <property type="molecule type" value="Genomic_DNA"/>
</dbReference>
<dbReference type="RefSeq" id="WP_008278743.1">
    <property type="nucleotide sequence ID" value="NZ_AAXW01000100.1"/>
</dbReference>
<dbReference type="InterPro" id="IPR027417">
    <property type="entry name" value="P-loop_NTPase"/>
</dbReference>
<dbReference type="AlphaFoldDB" id="A3IZC6"/>
<dbReference type="Pfam" id="PF05729">
    <property type="entry name" value="NACHT"/>
    <property type="match status" value="1"/>
</dbReference>
<proteinExistence type="predicted"/>
<dbReference type="OrthoDB" id="448481at2"/>
<protein>
    <recommendedName>
        <fullName evidence="1">NACHT domain-containing protein</fullName>
    </recommendedName>
</protein>